<accession>A0A7X9DKU0</accession>
<reference evidence="2 3" key="1">
    <citation type="journal article" date="2020" name="Biotechnol. Biofuels">
        <title>New insights from the biogas microbiome by comprehensive genome-resolved metagenomics of nearly 1600 species originating from multiple anaerobic digesters.</title>
        <authorList>
            <person name="Campanaro S."/>
            <person name="Treu L."/>
            <person name="Rodriguez-R L.M."/>
            <person name="Kovalovszki A."/>
            <person name="Ziels R.M."/>
            <person name="Maus I."/>
            <person name="Zhu X."/>
            <person name="Kougias P.G."/>
            <person name="Basile A."/>
            <person name="Luo G."/>
            <person name="Schluter A."/>
            <person name="Konstantinidis K.T."/>
            <person name="Angelidaki I."/>
        </authorList>
    </citation>
    <scope>NUCLEOTIDE SEQUENCE [LARGE SCALE GENOMIC DNA]</scope>
    <source>
        <strain evidence="2">AS27yjCOA_165</strain>
    </source>
</reference>
<dbReference type="AlphaFoldDB" id="A0A7X9DKU0"/>
<dbReference type="Proteomes" id="UP000526033">
    <property type="component" value="Unassembled WGS sequence"/>
</dbReference>
<organism evidence="2 3">
    <name type="scientific">candidate division WWE3 bacterium</name>
    <dbReference type="NCBI Taxonomy" id="2053526"/>
    <lineage>
        <taxon>Bacteria</taxon>
        <taxon>Katanobacteria</taxon>
    </lineage>
</organism>
<comment type="caution">
    <text evidence="2">The sequence shown here is derived from an EMBL/GenBank/DDBJ whole genome shotgun (WGS) entry which is preliminary data.</text>
</comment>
<name>A0A7X9DKU0_UNCKA</name>
<sequence>MDTQTKQAYADLINLINIDPDMKTPIVDFILSYEGKNAEEYKLLIVSLVFILNKFSELEIKAAAFDAISESNEDYKAELAALKEEYNDFVNNKTIPSRPKINADKNSD</sequence>
<feature type="coiled-coil region" evidence="1">
    <location>
        <begin position="65"/>
        <end position="92"/>
    </location>
</feature>
<evidence type="ECO:0000313" key="3">
    <source>
        <dbReference type="Proteomes" id="UP000526033"/>
    </source>
</evidence>
<keyword evidence="1" id="KW-0175">Coiled coil</keyword>
<dbReference type="EMBL" id="JAAZNL010000049">
    <property type="protein sequence ID" value="NMB70325.1"/>
    <property type="molecule type" value="Genomic_DNA"/>
</dbReference>
<evidence type="ECO:0000313" key="2">
    <source>
        <dbReference type="EMBL" id="NMB70325.1"/>
    </source>
</evidence>
<protein>
    <submittedName>
        <fullName evidence="2">Uncharacterized protein</fullName>
    </submittedName>
</protein>
<evidence type="ECO:0000256" key="1">
    <source>
        <dbReference type="SAM" id="Coils"/>
    </source>
</evidence>
<proteinExistence type="predicted"/>
<gene>
    <name evidence="2" type="ORF">GYA27_03945</name>
</gene>